<reference evidence="3" key="1">
    <citation type="journal article" date="2012" name="Nat. Biotechnol.">
        <title>Draft genome sequence of pigeonpea (Cajanus cajan), an orphan legume crop of resource-poor farmers.</title>
        <authorList>
            <person name="Varshney R.K."/>
            <person name="Chen W."/>
            <person name="Li Y."/>
            <person name="Bharti A.K."/>
            <person name="Saxena R.K."/>
            <person name="Schlueter J.A."/>
            <person name="Donoghue M.T."/>
            <person name="Azam S."/>
            <person name="Fan G."/>
            <person name="Whaley A.M."/>
            <person name="Farmer A.D."/>
            <person name="Sheridan J."/>
            <person name="Iwata A."/>
            <person name="Tuteja R."/>
            <person name="Penmetsa R.V."/>
            <person name="Wu W."/>
            <person name="Upadhyaya H.D."/>
            <person name="Yang S.P."/>
            <person name="Shah T."/>
            <person name="Saxena K.B."/>
            <person name="Michael T."/>
            <person name="McCombie W.R."/>
            <person name="Yang B."/>
            <person name="Zhang G."/>
            <person name="Yang H."/>
            <person name="Wang J."/>
            <person name="Spillane C."/>
            <person name="Cook D.R."/>
            <person name="May G.D."/>
            <person name="Xu X."/>
            <person name="Jackson S.A."/>
        </authorList>
    </citation>
    <scope>NUCLEOTIDE SEQUENCE [LARGE SCALE GENOMIC DNA]</scope>
</reference>
<gene>
    <name evidence="3" type="ORF">KK1_025626</name>
</gene>
<feature type="domain" description="Alpha/beta hydrolase fold-3" evidence="2">
    <location>
        <begin position="2"/>
        <end position="107"/>
    </location>
</feature>
<dbReference type="SUPFAM" id="SSF53474">
    <property type="entry name" value="alpha/beta-Hydrolases"/>
    <property type="match status" value="1"/>
</dbReference>
<dbReference type="InterPro" id="IPR013094">
    <property type="entry name" value="AB_hydrolase_3"/>
</dbReference>
<dbReference type="PANTHER" id="PTHR23024:SF635">
    <property type="entry name" value="OS07G0162700 PROTEIN"/>
    <property type="match status" value="1"/>
</dbReference>
<dbReference type="Proteomes" id="UP000075243">
    <property type="component" value="Unassembled WGS sequence"/>
</dbReference>
<protein>
    <submittedName>
        <fullName evidence="3">Gibberellin receptor GID1L2</fullName>
    </submittedName>
</protein>
<accession>A0A151SCK1</accession>
<dbReference type="InterPro" id="IPR029058">
    <property type="entry name" value="AB_hydrolase_fold"/>
</dbReference>
<name>A0A151SCK1_CAJCA</name>
<organism evidence="3 4">
    <name type="scientific">Cajanus cajan</name>
    <name type="common">Pigeon pea</name>
    <name type="synonym">Cajanus indicus</name>
    <dbReference type="NCBI Taxonomy" id="3821"/>
    <lineage>
        <taxon>Eukaryota</taxon>
        <taxon>Viridiplantae</taxon>
        <taxon>Streptophyta</taxon>
        <taxon>Embryophyta</taxon>
        <taxon>Tracheophyta</taxon>
        <taxon>Spermatophyta</taxon>
        <taxon>Magnoliopsida</taxon>
        <taxon>eudicotyledons</taxon>
        <taxon>Gunneridae</taxon>
        <taxon>Pentapetalae</taxon>
        <taxon>rosids</taxon>
        <taxon>fabids</taxon>
        <taxon>Fabales</taxon>
        <taxon>Fabaceae</taxon>
        <taxon>Papilionoideae</taxon>
        <taxon>50 kb inversion clade</taxon>
        <taxon>NPAAA clade</taxon>
        <taxon>indigoferoid/millettioid clade</taxon>
        <taxon>Phaseoleae</taxon>
        <taxon>Cajanus</taxon>
    </lineage>
</organism>
<keyword evidence="4" id="KW-1185">Reference proteome</keyword>
<dbReference type="OMA" id="DSACLVE"/>
<keyword evidence="3" id="KW-0675">Receptor</keyword>
<proteinExistence type="inferred from homology"/>
<comment type="similarity">
    <text evidence="1">Belongs to the 'GDXG' lipolytic enzyme family.</text>
</comment>
<dbReference type="AlphaFoldDB" id="A0A151SCK1"/>
<dbReference type="Gramene" id="C.cajan_24954.t">
    <property type="protein sequence ID" value="C.cajan_24954.t.cds1"/>
    <property type="gene ID" value="C.cajan_24954"/>
</dbReference>
<dbReference type="GO" id="GO:0016787">
    <property type="term" value="F:hydrolase activity"/>
    <property type="evidence" value="ECO:0007669"/>
    <property type="project" value="InterPro"/>
</dbReference>
<sequence length="130" mass="15348">MLIHPYFGSEKRTEKEMAEESVEDVAMNDMHWRLSIPQGLNRDYFGCNFEKVDMSNSVWSKFPAIEVYVAGKDFLKERGVMYVEFLKKNGVKEVEIVEAKEESHVFHVFYPQSCATRLLQSQMTRFMEKY</sequence>
<dbReference type="STRING" id="3821.A0A151SCK1"/>
<dbReference type="EMBL" id="KQ483423">
    <property type="protein sequence ID" value="KYP52506.1"/>
    <property type="molecule type" value="Genomic_DNA"/>
</dbReference>
<evidence type="ECO:0000313" key="3">
    <source>
        <dbReference type="EMBL" id="KYP52506.1"/>
    </source>
</evidence>
<evidence type="ECO:0000259" key="2">
    <source>
        <dbReference type="Pfam" id="PF07859"/>
    </source>
</evidence>
<evidence type="ECO:0000313" key="4">
    <source>
        <dbReference type="Proteomes" id="UP000075243"/>
    </source>
</evidence>
<dbReference type="InterPro" id="IPR050466">
    <property type="entry name" value="Carboxylest/Gibb_receptor"/>
</dbReference>
<dbReference type="Pfam" id="PF07859">
    <property type="entry name" value="Abhydrolase_3"/>
    <property type="match status" value="1"/>
</dbReference>
<dbReference type="PANTHER" id="PTHR23024">
    <property type="entry name" value="ARYLACETAMIDE DEACETYLASE"/>
    <property type="match status" value="1"/>
</dbReference>
<dbReference type="Gene3D" id="3.40.50.1820">
    <property type="entry name" value="alpha/beta hydrolase"/>
    <property type="match status" value="1"/>
</dbReference>
<evidence type="ECO:0000256" key="1">
    <source>
        <dbReference type="ARBA" id="ARBA00010515"/>
    </source>
</evidence>